<keyword evidence="4" id="KW-0472">Membrane</keyword>
<evidence type="ECO:0000313" key="7">
    <source>
        <dbReference type="Proteomes" id="UP000176944"/>
    </source>
</evidence>
<dbReference type="InterPro" id="IPR005702">
    <property type="entry name" value="Wzc-like_C"/>
</dbReference>
<keyword evidence="3" id="KW-0175">Coiled coil</keyword>
<dbReference type="Pfam" id="PF13807">
    <property type="entry name" value="GNVR"/>
    <property type="match status" value="1"/>
</dbReference>
<evidence type="ECO:0000256" key="1">
    <source>
        <dbReference type="ARBA" id="ARBA00022741"/>
    </source>
</evidence>
<evidence type="ECO:0000256" key="3">
    <source>
        <dbReference type="SAM" id="Coils"/>
    </source>
</evidence>
<reference evidence="7" key="1">
    <citation type="submission" date="2016-10" db="EMBL/GenBank/DDBJ databases">
        <title>Comparative genomics uncovers the prolific and rare metabolic potential of the cyanobacterial genus Moorea.</title>
        <authorList>
            <person name="Leao T."/>
            <person name="Castelao G."/>
            <person name="Korobeynikov A."/>
            <person name="Monroe E.A."/>
            <person name="Podell S."/>
            <person name="Glukhov E."/>
            <person name="Allen E."/>
            <person name="Gerwick W.H."/>
            <person name="Gerwick L."/>
        </authorList>
    </citation>
    <scope>NUCLEOTIDE SEQUENCE [LARGE SCALE GENOMIC DNA]</scope>
    <source>
        <strain evidence="7">JHB</strain>
    </source>
</reference>
<feature type="coiled-coil region" evidence="3">
    <location>
        <begin position="194"/>
        <end position="262"/>
    </location>
</feature>
<dbReference type="InterPro" id="IPR033756">
    <property type="entry name" value="YlxH/NBP35"/>
</dbReference>
<dbReference type="InterPro" id="IPR050445">
    <property type="entry name" value="Bact_polysacc_biosynth/exp"/>
</dbReference>
<evidence type="ECO:0000313" key="6">
    <source>
        <dbReference type="EMBL" id="AOY81446.2"/>
    </source>
</evidence>
<dbReference type="GO" id="GO:0005886">
    <property type="term" value="C:plasma membrane"/>
    <property type="evidence" value="ECO:0007669"/>
    <property type="project" value="TreeGrafter"/>
</dbReference>
<evidence type="ECO:0000256" key="2">
    <source>
        <dbReference type="ARBA" id="ARBA00022840"/>
    </source>
</evidence>
<dbReference type="Proteomes" id="UP000176944">
    <property type="component" value="Chromosome"/>
</dbReference>
<feature type="domain" description="Tyrosine-protein kinase G-rich" evidence="5">
    <location>
        <begin position="374"/>
        <end position="431"/>
    </location>
</feature>
<sequence>MPALVTFTSVIGGAIAYLVVTPPVYQVKARLMLDNKKVSVSELGDNLSQVPANTPGGADPIATQAELVGSERLLQGALDEIALLGSSQEGLTIDTLREDLKVKIVPATNILELSYQGQNPELVTTVLNAVANAMVTESAEGIRSEARAVREFLEKEVPLRRLEVAAAEAALNKFKQTTGLVSPEEQTQLLVRSLATLEDQERAVSIQLQDAKTRSQELQTITSLNNTQNAYIAGRIGQDQELQALRAQLVELDRELAKMRSRLTDQNPAVISLVQERYELLTLYNQKLSRLLPTNQSNNQIIAPGDVASDQLSQDFTSRFILAETERSALEQKLYLVQTERIKLQNRLGQIPVLRQPFASLVRRQEEAIASLKLLQNKLEEARIAEAQLVSNIQIIERAKLPSSPKEPNPKVVLVIATAAGIALAVGMVLLLEVMDNTLHDASEAEALLKLPRLGVLPKIPAQALSLEQPNRFLEDMRLMEPYRLLLTTMELRAQKRLQLIVVSSAVSGEGKSVVASHLGAVSVRFSRRTLIIDADWRHPMQQDLFGLSPQPKVTDVIDSNQTWLSAVQPTAIPNLSILTCSDLPSGPATFLQSQVIKSILAAAADHYDLVIVDTPPVSSFPDAHTLSRYSDGLVMVTRPNFTQKDILLQTVSELNDSSTPILGFVVNGISDRTQQYYSDSFYSYQPQSQSRQTHGNEASNNCAVVSKGVDHADS</sequence>
<dbReference type="Pfam" id="PF10609">
    <property type="entry name" value="ParA"/>
    <property type="match status" value="1"/>
</dbReference>
<gene>
    <name evidence="6" type="ORF">BJP36_17540</name>
</gene>
<organism evidence="6 7">
    <name type="scientific">Moorena producens (strain JHB)</name>
    <dbReference type="NCBI Taxonomy" id="1454205"/>
    <lineage>
        <taxon>Bacteria</taxon>
        <taxon>Bacillati</taxon>
        <taxon>Cyanobacteriota</taxon>
        <taxon>Cyanophyceae</taxon>
        <taxon>Coleofasciculales</taxon>
        <taxon>Coleofasciculaceae</taxon>
        <taxon>Moorena</taxon>
    </lineage>
</organism>
<accession>A0A1D9G1F2</accession>
<dbReference type="EMBL" id="CP017708">
    <property type="protein sequence ID" value="AOY81446.2"/>
    <property type="molecule type" value="Genomic_DNA"/>
</dbReference>
<dbReference type="PANTHER" id="PTHR32309">
    <property type="entry name" value="TYROSINE-PROTEIN KINASE"/>
    <property type="match status" value="1"/>
</dbReference>
<evidence type="ECO:0000256" key="4">
    <source>
        <dbReference type="SAM" id="Phobius"/>
    </source>
</evidence>
<dbReference type="AlphaFoldDB" id="A0A1D9G1F2"/>
<keyword evidence="2" id="KW-0067">ATP-binding</keyword>
<feature type="coiled-coil region" evidence="3">
    <location>
        <begin position="362"/>
        <end position="392"/>
    </location>
</feature>
<keyword evidence="4" id="KW-1133">Transmembrane helix</keyword>
<dbReference type="InterPro" id="IPR027417">
    <property type="entry name" value="P-loop_NTPase"/>
</dbReference>
<dbReference type="Gene3D" id="3.40.50.300">
    <property type="entry name" value="P-loop containing nucleotide triphosphate hydrolases"/>
    <property type="match status" value="1"/>
</dbReference>
<dbReference type="InterPro" id="IPR032807">
    <property type="entry name" value="GNVR"/>
</dbReference>
<protein>
    <submittedName>
        <fullName evidence="6">Polysaccharide biosynthesis tyrosine autokinase</fullName>
    </submittedName>
</protein>
<evidence type="ECO:0000259" key="5">
    <source>
        <dbReference type="Pfam" id="PF13807"/>
    </source>
</evidence>
<dbReference type="GO" id="GO:0004713">
    <property type="term" value="F:protein tyrosine kinase activity"/>
    <property type="evidence" value="ECO:0007669"/>
    <property type="project" value="TreeGrafter"/>
</dbReference>
<name>A0A1D9G1F2_MOOP1</name>
<keyword evidence="4" id="KW-0812">Transmembrane</keyword>
<proteinExistence type="predicted"/>
<dbReference type="GO" id="GO:0005524">
    <property type="term" value="F:ATP binding"/>
    <property type="evidence" value="ECO:0007669"/>
    <property type="project" value="UniProtKB-KW"/>
</dbReference>
<feature type="transmembrane region" description="Helical" evidence="4">
    <location>
        <begin position="412"/>
        <end position="432"/>
    </location>
</feature>
<dbReference type="NCBIfam" id="TIGR01007">
    <property type="entry name" value="eps_fam"/>
    <property type="match status" value="1"/>
</dbReference>
<dbReference type="SUPFAM" id="SSF52540">
    <property type="entry name" value="P-loop containing nucleoside triphosphate hydrolases"/>
    <property type="match status" value="1"/>
</dbReference>
<dbReference type="PANTHER" id="PTHR32309:SF13">
    <property type="entry name" value="FERRIC ENTEROBACTIN TRANSPORT PROTEIN FEPE"/>
    <property type="match status" value="1"/>
</dbReference>
<keyword evidence="1" id="KW-0547">Nucleotide-binding</keyword>
<dbReference type="CDD" id="cd05387">
    <property type="entry name" value="BY-kinase"/>
    <property type="match status" value="1"/>
</dbReference>